<name>A0A919XBV6_9BACI</name>
<reference evidence="1" key="1">
    <citation type="submission" date="2021-03" db="EMBL/GenBank/DDBJ databases">
        <title>Antimicrobial resistance genes in bacteria isolated from Japanese honey, and their potential for conferring macrolide and lincosamide resistance in the American foulbrood pathogen Paenibacillus larvae.</title>
        <authorList>
            <person name="Okamoto M."/>
            <person name="Kumagai M."/>
            <person name="Kanamori H."/>
            <person name="Takamatsu D."/>
        </authorList>
    </citation>
    <scope>NUCLEOTIDE SEQUENCE</scope>
    <source>
        <strain evidence="1">J43TS3</strain>
    </source>
</reference>
<dbReference type="EMBL" id="BORP01000005">
    <property type="protein sequence ID" value="GIO28072.1"/>
    <property type="molecule type" value="Genomic_DNA"/>
</dbReference>
<sequence length="184" mass="21322">MSLKEIQEKISLLNKQTETYITAINQFFMGQNKIPQDSSLLGYFTYTVNTSNDDLGENIIIGDFQIKNLSNRTVEELYLCIKVDATDAYKFSGKFYVSNFNNNNSPASYWRQFQTNEEVSDNEHWFQLIEEKQLLPMETISFSNLQIKWRNDGFYSCTVQGFIFTNMENEGISALNMINVSTKS</sequence>
<keyword evidence="2" id="KW-1185">Reference proteome</keyword>
<gene>
    <name evidence="1" type="ORF">J43TS3_26830</name>
</gene>
<organism evidence="1 2">
    <name type="scientific">Ornithinibacillus bavariensis</name>
    <dbReference type="NCBI Taxonomy" id="545502"/>
    <lineage>
        <taxon>Bacteria</taxon>
        <taxon>Bacillati</taxon>
        <taxon>Bacillota</taxon>
        <taxon>Bacilli</taxon>
        <taxon>Bacillales</taxon>
        <taxon>Bacillaceae</taxon>
        <taxon>Ornithinibacillus</taxon>
    </lineage>
</organism>
<dbReference type="AlphaFoldDB" id="A0A919XBV6"/>
<evidence type="ECO:0000313" key="1">
    <source>
        <dbReference type="EMBL" id="GIO28072.1"/>
    </source>
</evidence>
<proteinExistence type="predicted"/>
<dbReference type="Proteomes" id="UP000676917">
    <property type="component" value="Unassembled WGS sequence"/>
</dbReference>
<dbReference type="RefSeq" id="WP_212921528.1">
    <property type="nucleotide sequence ID" value="NZ_BORP01000005.1"/>
</dbReference>
<evidence type="ECO:0000313" key="2">
    <source>
        <dbReference type="Proteomes" id="UP000676917"/>
    </source>
</evidence>
<accession>A0A919XBV6</accession>
<comment type="caution">
    <text evidence="1">The sequence shown here is derived from an EMBL/GenBank/DDBJ whole genome shotgun (WGS) entry which is preliminary data.</text>
</comment>
<protein>
    <submittedName>
        <fullName evidence="1">Uncharacterized protein</fullName>
    </submittedName>
</protein>